<dbReference type="GO" id="GO:0005737">
    <property type="term" value="C:cytoplasm"/>
    <property type="evidence" value="ECO:0007669"/>
    <property type="project" value="TreeGrafter"/>
</dbReference>
<evidence type="ECO:0000256" key="3">
    <source>
        <dbReference type="ARBA" id="ARBA00022741"/>
    </source>
</evidence>
<dbReference type="InterPro" id="IPR000719">
    <property type="entry name" value="Prot_kinase_dom"/>
</dbReference>
<reference evidence="7 9" key="1">
    <citation type="journal article" date="2004" name="Nature">
        <title>Genome duplication in the teleost fish Tetraodon nigroviridis reveals the early vertebrate proto-karyotype.</title>
        <authorList>
            <person name="Jaillon O."/>
            <person name="Aury J.-M."/>
            <person name="Brunet F."/>
            <person name="Petit J.-L."/>
            <person name="Stange-Thomann N."/>
            <person name="Mauceli E."/>
            <person name="Bouneau L."/>
            <person name="Fischer C."/>
            <person name="Ozouf-Costaz C."/>
            <person name="Bernot A."/>
            <person name="Nicaud S."/>
            <person name="Jaffe D."/>
            <person name="Fisher S."/>
            <person name="Lutfalla G."/>
            <person name="Dossat C."/>
            <person name="Segurens B."/>
            <person name="Dasilva C."/>
            <person name="Salanoubat M."/>
            <person name="Levy M."/>
            <person name="Boudet N."/>
            <person name="Castellano S."/>
            <person name="Anthouard V."/>
            <person name="Jubin C."/>
            <person name="Castelli V."/>
            <person name="Katinka M."/>
            <person name="Vacherie B."/>
            <person name="Biemont C."/>
            <person name="Skalli Z."/>
            <person name="Cattolico L."/>
            <person name="Poulain J."/>
            <person name="De Berardinis V."/>
            <person name="Cruaud C."/>
            <person name="Duprat S."/>
            <person name="Brottier P."/>
            <person name="Coutanceau J.-P."/>
            <person name="Gouzy J."/>
            <person name="Parra G."/>
            <person name="Lardier G."/>
            <person name="Chapple C."/>
            <person name="McKernan K.J."/>
            <person name="McEwan P."/>
            <person name="Bosak S."/>
            <person name="Kellis M."/>
            <person name="Volff J.-N."/>
            <person name="Guigo R."/>
            <person name="Zody M.C."/>
            <person name="Mesirov J."/>
            <person name="Lindblad-Toh K."/>
            <person name="Birren B."/>
            <person name="Nusbaum C."/>
            <person name="Kahn D."/>
            <person name="Robinson-Rechavi M."/>
            <person name="Laudet V."/>
            <person name="Schachter V."/>
            <person name="Quetier F."/>
            <person name="Saurin W."/>
            <person name="Scarpelli C."/>
            <person name="Wincker P."/>
            <person name="Lander E.S."/>
            <person name="Weissenbach J."/>
            <person name="Roest Crollius H."/>
        </authorList>
    </citation>
    <scope>NUCLEOTIDE SEQUENCE [LARGE SCALE GENOMIC DNA]</scope>
</reference>
<dbReference type="Pfam" id="PF00069">
    <property type="entry name" value="Pkinase"/>
    <property type="match status" value="1"/>
</dbReference>
<sequence>MDNMATEANNSCNVHTRQKKERELTEEEKTFIHIHSPTTTYLLQESICGGAFGQVSRAQNTCTKEMVALKFTKNLTSAHREACMISRIHASPGVSRSNFVKLLDCFTNGSQVCLVYEMLSVGLLKALELRKLKPWSLAQIRPVAKQVQG</sequence>
<evidence type="ECO:0000256" key="5">
    <source>
        <dbReference type="ARBA" id="ARBA00022840"/>
    </source>
</evidence>
<keyword evidence="2" id="KW-0808">Transferase</keyword>
<dbReference type="PANTHER" id="PTHR24058:SF17">
    <property type="entry name" value="HOMEODOMAIN INTERACTING PROTEIN KINASE, ISOFORM D"/>
    <property type="match status" value="1"/>
</dbReference>
<feature type="domain" description="Protein kinase" evidence="6">
    <location>
        <begin position="41"/>
        <end position="149"/>
    </location>
</feature>
<dbReference type="EMBL" id="CAAE01015032">
    <property type="protein sequence ID" value="CAG11217.1"/>
    <property type="molecule type" value="Genomic_DNA"/>
</dbReference>
<gene>
    <name evidence="7" type="ORF">GSTENG00033115001</name>
</gene>
<keyword evidence="1" id="KW-0723">Serine/threonine-protein kinase</keyword>
<evidence type="ECO:0000313" key="7">
    <source>
        <dbReference type="EMBL" id="CAG11217.1"/>
    </source>
</evidence>
<protein>
    <submittedName>
        <fullName evidence="7">(spotted green pufferfish) hypothetical protein</fullName>
    </submittedName>
</protein>
<name>Q4RK65_TETNG</name>
<proteinExistence type="predicted"/>
<dbReference type="STRING" id="99883.ENSTNIP00000020996"/>
<evidence type="ECO:0000256" key="1">
    <source>
        <dbReference type="ARBA" id="ARBA00022527"/>
    </source>
</evidence>
<keyword evidence="5" id="KW-0067">ATP-binding</keyword>
<dbReference type="InterPro" id="IPR011009">
    <property type="entry name" value="Kinase-like_dom_sf"/>
</dbReference>
<dbReference type="Ensembl" id="ENSTNIT00000021229.1">
    <property type="protein sequence ID" value="ENSTNIP00000020996.1"/>
    <property type="gene ID" value="ENSTNIG00000017837.1"/>
</dbReference>
<evidence type="ECO:0000259" key="6">
    <source>
        <dbReference type="PROSITE" id="PS50011"/>
    </source>
</evidence>
<evidence type="ECO:0000256" key="2">
    <source>
        <dbReference type="ARBA" id="ARBA00022679"/>
    </source>
</evidence>
<dbReference type="HOGENOM" id="CLU_1749059_0_0_1"/>
<dbReference type="PROSITE" id="PS50011">
    <property type="entry name" value="PROTEIN_KINASE_DOM"/>
    <property type="match status" value="1"/>
</dbReference>
<dbReference type="AlphaFoldDB" id="Q4RK65"/>
<dbReference type="Proteomes" id="UP000007303">
    <property type="component" value="Unassembled WGS sequence"/>
</dbReference>
<organism evidence="7">
    <name type="scientific">Tetraodon nigroviridis</name>
    <name type="common">Spotted green pufferfish</name>
    <name type="synonym">Chelonodon nigroviridis</name>
    <dbReference type="NCBI Taxonomy" id="99883"/>
    <lineage>
        <taxon>Eukaryota</taxon>
        <taxon>Metazoa</taxon>
        <taxon>Chordata</taxon>
        <taxon>Craniata</taxon>
        <taxon>Vertebrata</taxon>
        <taxon>Euteleostomi</taxon>
        <taxon>Actinopterygii</taxon>
        <taxon>Neopterygii</taxon>
        <taxon>Teleostei</taxon>
        <taxon>Neoteleostei</taxon>
        <taxon>Acanthomorphata</taxon>
        <taxon>Eupercaria</taxon>
        <taxon>Tetraodontiformes</taxon>
        <taxon>Tetradontoidea</taxon>
        <taxon>Tetraodontidae</taxon>
        <taxon>Tetraodon</taxon>
    </lineage>
</organism>
<dbReference type="Gene3D" id="1.10.510.10">
    <property type="entry name" value="Transferase(Phosphotransferase) domain 1"/>
    <property type="match status" value="1"/>
</dbReference>
<dbReference type="InterPro" id="IPR050494">
    <property type="entry name" value="Ser_Thr_dual-spec_kinase"/>
</dbReference>
<dbReference type="GO" id="GO:0005524">
    <property type="term" value="F:ATP binding"/>
    <property type="evidence" value="ECO:0007669"/>
    <property type="project" value="UniProtKB-KW"/>
</dbReference>
<dbReference type="GO" id="GO:0004674">
    <property type="term" value="F:protein serine/threonine kinase activity"/>
    <property type="evidence" value="ECO:0007669"/>
    <property type="project" value="UniProtKB-KW"/>
</dbReference>
<evidence type="ECO:0000256" key="4">
    <source>
        <dbReference type="ARBA" id="ARBA00022777"/>
    </source>
</evidence>
<evidence type="ECO:0000313" key="9">
    <source>
        <dbReference type="Proteomes" id="UP000007303"/>
    </source>
</evidence>
<dbReference type="GO" id="GO:0005634">
    <property type="term" value="C:nucleus"/>
    <property type="evidence" value="ECO:0007669"/>
    <property type="project" value="TreeGrafter"/>
</dbReference>
<accession>Q4RK65</accession>
<dbReference type="GO" id="GO:0004713">
    <property type="term" value="F:protein tyrosine kinase activity"/>
    <property type="evidence" value="ECO:0007669"/>
    <property type="project" value="TreeGrafter"/>
</dbReference>
<dbReference type="PANTHER" id="PTHR24058">
    <property type="entry name" value="DUAL SPECIFICITY PROTEIN KINASE"/>
    <property type="match status" value="1"/>
</dbReference>
<dbReference type="OrthoDB" id="8939032at2759"/>
<dbReference type="SUPFAM" id="SSF56112">
    <property type="entry name" value="Protein kinase-like (PK-like)"/>
    <property type="match status" value="1"/>
</dbReference>
<keyword evidence="9" id="KW-1185">Reference proteome</keyword>
<evidence type="ECO:0000313" key="8">
    <source>
        <dbReference type="Ensembl" id="ENSTNIP00000020996.1"/>
    </source>
</evidence>
<keyword evidence="3" id="KW-0547">Nucleotide-binding</keyword>
<keyword evidence="4" id="KW-0418">Kinase</keyword>
<reference evidence="8" key="3">
    <citation type="submission" date="2025-05" db="UniProtKB">
        <authorList>
            <consortium name="Ensembl"/>
        </authorList>
    </citation>
    <scope>IDENTIFICATION</scope>
</reference>
<dbReference type="KEGG" id="tng:GSTEN00033115G001"/>
<reference evidence="7" key="2">
    <citation type="submission" date="2004-02" db="EMBL/GenBank/DDBJ databases">
        <authorList>
            <consortium name="Genoscope"/>
            <consortium name="Whitehead Institute Centre for Genome Research"/>
        </authorList>
    </citation>
    <scope>NUCLEOTIDE SEQUENCE</scope>
</reference>